<comment type="caution">
    <text evidence="4">The sequence shown here is derived from an EMBL/GenBank/DDBJ whole genome shotgun (WGS) entry which is preliminary data.</text>
</comment>
<dbReference type="Proteomes" id="UP000467841">
    <property type="component" value="Unassembled WGS sequence"/>
</dbReference>
<protein>
    <recommendedName>
        <fullName evidence="3">C2H2-type domain-containing protein</fullName>
    </recommendedName>
</protein>
<dbReference type="AlphaFoldDB" id="A0A6D2J7V6"/>
<dbReference type="EMBL" id="CACVBM020001162">
    <property type="protein sequence ID" value="CAA7035681.1"/>
    <property type="molecule type" value="Genomic_DNA"/>
</dbReference>
<feature type="compositionally biased region" description="Acidic residues" evidence="2">
    <location>
        <begin position="1"/>
        <end position="21"/>
    </location>
</feature>
<dbReference type="GO" id="GO:0008270">
    <property type="term" value="F:zinc ion binding"/>
    <property type="evidence" value="ECO:0007669"/>
    <property type="project" value="UniProtKB-KW"/>
</dbReference>
<keyword evidence="1" id="KW-0479">Metal-binding</keyword>
<name>A0A6D2J7V6_9BRAS</name>
<feature type="region of interest" description="Disordered" evidence="2">
    <location>
        <begin position="1"/>
        <end position="22"/>
    </location>
</feature>
<dbReference type="InterPro" id="IPR013087">
    <property type="entry name" value="Znf_C2H2_type"/>
</dbReference>
<dbReference type="PANTHER" id="PTHR47591">
    <property type="entry name" value="ZINC FINGER PROTEIN ZAT2-RELATED"/>
    <property type="match status" value="1"/>
</dbReference>
<dbReference type="PANTHER" id="PTHR47591:SF13">
    <property type="entry name" value="OS02G0293900 PROTEIN"/>
    <property type="match status" value="1"/>
</dbReference>
<feature type="region of interest" description="Disordered" evidence="2">
    <location>
        <begin position="74"/>
        <end position="128"/>
    </location>
</feature>
<proteinExistence type="predicted"/>
<feature type="domain" description="C2H2-type" evidence="3">
    <location>
        <begin position="131"/>
        <end position="158"/>
    </location>
</feature>
<feature type="compositionally biased region" description="Basic residues" evidence="2">
    <location>
        <begin position="82"/>
        <end position="96"/>
    </location>
</feature>
<keyword evidence="1" id="KW-0863">Zinc-finger</keyword>
<reference evidence="4" key="1">
    <citation type="submission" date="2020-01" db="EMBL/GenBank/DDBJ databases">
        <authorList>
            <person name="Mishra B."/>
        </authorList>
    </citation>
    <scope>NUCLEOTIDE SEQUENCE [LARGE SCALE GENOMIC DNA]</scope>
</reference>
<feature type="compositionally biased region" description="Gly residues" evidence="2">
    <location>
        <begin position="199"/>
        <end position="212"/>
    </location>
</feature>
<keyword evidence="5" id="KW-1185">Reference proteome</keyword>
<evidence type="ECO:0000259" key="3">
    <source>
        <dbReference type="PROSITE" id="PS50157"/>
    </source>
</evidence>
<organism evidence="4 5">
    <name type="scientific">Microthlaspi erraticum</name>
    <dbReference type="NCBI Taxonomy" id="1685480"/>
    <lineage>
        <taxon>Eukaryota</taxon>
        <taxon>Viridiplantae</taxon>
        <taxon>Streptophyta</taxon>
        <taxon>Embryophyta</taxon>
        <taxon>Tracheophyta</taxon>
        <taxon>Spermatophyta</taxon>
        <taxon>Magnoliopsida</taxon>
        <taxon>eudicotyledons</taxon>
        <taxon>Gunneridae</taxon>
        <taxon>Pentapetalae</taxon>
        <taxon>rosids</taxon>
        <taxon>malvids</taxon>
        <taxon>Brassicales</taxon>
        <taxon>Brassicaceae</taxon>
        <taxon>Coluteocarpeae</taxon>
        <taxon>Microthlaspi</taxon>
    </lineage>
</organism>
<evidence type="ECO:0000256" key="2">
    <source>
        <dbReference type="SAM" id="MobiDB-lite"/>
    </source>
</evidence>
<dbReference type="OrthoDB" id="6077919at2759"/>
<evidence type="ECO:0000313" key="5">
    <source>
        <dbReference type="Proteomes" id="UP000467841"/>
    </source>
</evidence>
<keyword evidence="1" id="KW-0862">Zinc</keyword>
<evidence type="ECO:0000256" key="1">
    <source>
        <dbReference type="PROSITE-ProRule" id="PRU00042"/>
    </source>
</evidence>
<dbReference type="PROSITE" id="PS00028">
    <property type="entry name" value="ZINC_FINGER_C2H2_1"/>
    <property type="match status" value="1"/>
</dbReference>
<feature type="region of interest" description="Disordered" evidence="2">
    <location>
        <begin position="192"/>
        <end position="254"/>
    </location>
</feature>
<gene>
    <name evidence="4" type="ORF">MERR_LOCUS22916</name>
</gene>
<feature type="compositionally biased region" description="Acidic residues" evidence="2">
    <location>
        <begin position="245"/>
        <end position="254"/>
    </location>
</feature>
<sequence>MKVDDTDGEKEESDEKWSDEESAMREIVLALPALRISSERFGVSSAVAVEEASLNEQAVVEAELIMAAAEEAVMKERSDGKKKMKKKVSRPRKTMKTMKINDGASGSGKAVEAKNPKKKSSKSTSLPKGPPTCNICGRVFGSWKAVFGHLRSHKNRNYLGFHPPHKFSVAKTFTIPGPNSAFVPVTAGVGSSGGSVAASGGGGASGSEGGRGFDLNVDPVEEDDQKMNESGSVAKFDLNKPPPKDEEEEEDKAK</sequence>
<accession>A0A6D2J7V6</accession>
<evidence type="ECO:0000313" key="4">
    <source>
        <dbReference type="EMBL" id="CAA7035681.1"/>
    </source>
</evidence>
<dbReference type="PROSITE" id="PS50157">
    <property type="entry name" value="ZINC_FINGER_C2H2_2"/>
    <property type="match status" value="1"/>
</dbReference>